<proteinExistence type="predicted"/>
<accession>A0ABU7SFR3</accession>
<keyword evidence="3" id="KW-1185">Reference proteome</keyword>
<organism evidence="1 3">
    <name type="scientific">Plantactinospora veratri</name>
    <dbReference type="NCBI Taxonomy" id="1436122"/>
    <lineage>
        <taxon>Bacteria</taxon>
        <taxon>Bacillati</taxon>
        <taxon>Actinomycetota</taxon>
        <taxon>Actinomycetes</taxon>
        <taxon>Micromonosporales</taxon>
        <taxon>Micromonosporaceae</taxon>
        <taxon>Plantactinospora</taxon>
    </lineage>
</organism>
<reference evidence="1 3" key="1">
    <citation type="submission" date="2024-01" db="EMBL/GenBank/DDBJ databases">
        <title>Genome insights into Plantactinospora veratri sp. nov.</title>
        <authorList>
            <person name="Wang L."/>
        </authorList>
    </citation>
    <scope>NUCLEOTIDE SEQUENCE [LARGE SCALE GENOMIC DNA]</scope>
    <source>
        <strain evidence="1 3">NEAU-FHS4</strain>
    </source>
</reference>
<dbReference type="EMBL" id="JAZGQL010000027">
    <property type="protein sequence ID" value="MEE6310590.1"/>
    <property type="molecule type" value="Genomic_DNA"/>
</dbReference>
<evidence type="ECO:0000313" key="1">
    <source>
        <dbReference type="EMBL" id="MEE6308794.1"/>
    </source>
</evidence>
<dbReference type="Pfam" id="PF14430">
    <property type="entry name" value="Imm1"/>
    <property type="match status" value="1"/>
</dbReference>
<comment type="caution">
    <text evidence="1">The sequence shown here is derived from an EMBL/GenBank/DDBJ whole genome shotgun (WGS) entry which is preliminary data.</text>
</comment>
<sequence>MVAVGWGLGSWRAVGDAAELDALLAGLAVISTGPQVVGLYSPRFLEPGFRPGRPPGLPSLQLGLGHPVRGLLYWTGPHPSLGYEPELPSWPAEVERIEFDYGGDPIACGPKLASVTPGAVRDAALEYAATGARPTRVRWRDS</sequence>
<dbReference type="EMBL" id="JAZGQL010000012">
    <property type="protein sequence ID" value="MEE6308794.1"/>
    <property type="molecule type" value="Genomic_DNA"/>
</dbReference>
<gene>
    <name evidence="1" type="ORF">V1634_18340</name>
    <name evidence="2" type="ORF">V1634_27490</name>
</gene>
<evidence type="ECO:0000313" key="2">
    <source>
        <dbReference type="EMBL" id="MEE6310590.1"/>
    </source>
</evidence>
<dbReference type="InterPro" id="IPR025680">
    <property type="entry name" value="DddI"/>
</dbReference>
<evidence type="ECO:0000313" key="3">
    <source>
        <dbReference type="Proteomes" id="UP001339911"/>
    </source>
</evidence>
<protein>
    <submittedName>
        <fullName evidence="1">Imm1 family immunity protein</fullName>
    </submittedName>
</protein>
<dbReference type="Proteomes" id="UP001339911">
    <property type="component" value="Unassembled WGS sequence"/>
</dbReference>
<dbReference type="RefSeq" id="WP_331209122.1">
    <property type="nucleotide sequence ID" value="NZ_JAZGQL010000012.1"/>
</dbReference>
<name>A0ABU7SFR3_9ACTN</name>